<organism evidence="2 3">
    <name type="scientific">Stackebrandtia nassauensis (strain DSM 44728 / CIP 108903 / NRRL B-16338 / NBRC 102104 / LLR-40K-21)</name>
    <dbReference type="NCBI Taxonomy" id="446470"/>
    <lineage>
        <taxon>Bacteria</taxon>
        <taxon>Bacillati</taxon>
        <taxon>Actinomycetota</taxon>
        <taxon>Actinomycetes</taxon>
        <taxon>Glycomycetales</taxon>
        <taxon>Glycomycetaceae</taxon>
        <taxon>Stackebrandtia</taxon>
    </lineage>
</organism>
<protein>
    <submittedName>
        <fullName evidence="2">Uncharacterized protein</fullName>
    </submittedName>
</protein>
<proteinExistence type="predicted"/>
<evidence type="ECO:0000256" key="1">
    <source>
        <dbReference type="SAM" id="SignalP"/>
    </source>
</evidence>
<dbReference type="KEGG" id="sna:Snas_2033"/>
<dbReference type="OrthoDB" id="3586357at2"/>
<name>D3Q0J2_STANL</name>
<evidence type="ECO:0000313" key="3">
    <source>
        <dbReference type="Proteomes" id="UP000000844"/>
    </source>
</evidence>
<keyword evidence="3" id="KW-1185">Reference proteome</keyword>
<dbReference type="STRING" id="446470.Snas_2033"/>
<gene>
    <name evidence="2" type="ordered locus">Snas_2033</name>
</gene>
<dbReference type="HOGENOM" id="CLU_425723_0_0_11"/>
<dbReference type="Proteomes" id="UP000000844">
    <property type="component" value="Chromosome"/>
</dbReference>
<sequence length="633" mass="67488">MRKRYLVAAGAALVLATGGTFAFAEPGEPGQAVAKTSAARTVTLPTGDVVKLTGDGNAIWKPAEGREDKPHLTLTAHDGSDDVITIPSDRLDEIAAGTEDPRRYNVSELLRHGQSDAARAKTLSGKRYGRYVPIDAEPKQAANDQKVTVSVTDRDGDAPSHLTVVGFVNPATGKTGELELDGNGKGTVDLGPGRWDFHTSAFSGNEMIQSVTTVNVKDKPVSALVDGTKAVPVKYQVDRPAKTQYHSISTDTVVKGGSTFGSGAFAGEGNTGYVIPNDADGIKLEVSSQLLGTDTADPYTYDLNFLAEDGIPADPTFTAHDAELAQVERTFDGLITTAPTGACNVGFRKDGSGFGNCTPNEVTWGTTRTEYVTPGPDMTWYAYAFIGDPEADDSIDVTSVAHFEPGPAKAVTGTAPVSFNVGGQSSVLTRKGDKLNLALPFMDNANRDESIDDLHPVKGELVLTRDGEEIVRKKLTSQSAEFSLPKKDSGKYTLSAEFKRDKKVTPLATKTKVKWTFKSKPTAKETPLNVSAVSFDADGVKGGYADVKKPQNFTLDYLPQKGAKDTKLKKLTFEVSYDDGKTWKKVKVKVKGDTATGKLKHPADAKFVSVRATATDDAGNKATHSTVHSYGLK</sequence>
<evidence type="ECO:0000313" key="2">
    <source>
        <dbReference type="EMBL" id="ADD41728.1"/>
    </source>
</evidence>
<accession>D3Q0J2</accession>
<feature type="chain" id="PRO_5003049607" evidence="1">
    <location>
        <begin position="25"/>
        <end position="633"/>
    </location>
</feature>
<feature type="signal peptide" evidence="1">
    <location>
        <begin position="1"/>
        <end position="24"/>
    </location>
</feature>
<dbReference type="AlphaFoldDB" id="D3Q0J2"/>
<dbReference type="RefSeq" id="WP_013017299.1">
    <property type="nucleotide sequence ID" value="NC_013947.1"/>
</dbReference>
<dbReference type="EMBL" id="CP001778">
    <property type="protein sequence ID" value="ADD41728.1"/>
    <property type="molecule type" value="Genomic_DNA"/>
</dbReference>
<keyword evidence="1" id="KW-0732">Signal</keyword>
<dbReference type="eggNOG" id="COG1404">
    <property type="taxonomic scope" value="Bacteria"/>
</dbReference>
<reference evidence="2 3" key="1">
    <citation type="journal article" date="2009" name="Stand. Genomic Sci.">
        <title>Complete genome sequence of Stackebrandtia nassauensis type strain (LLR-40K-21).</title>
        <authorList>
            <person name="Munk C."/>
            <person name="Lapidus A."/>
            <person name="Copeland A."/>
            <person name="Jando M."/>
            <person name="Mayilraj S."/>
            <person name="Glavina Del Rio T."/>
            <person name="Nolan M."/>
            <person name="Chen F."/>
            <person name="Lucas S."/>
            <person name="Tice H."/>
            <person name="Cheng J.F."/>
            <person name="Han C."/>
            <person name="Detter J.C."/>
            <person name="Bruce D."/>
            <person name="Goodwin L."/>
            <person name="Chain P."/>
            <person name="Pitluck S."/>
            <person name="Goker M."/>
            <person name="Ovchinikova G."/>
            <person name="Pati A."/>
            <person name="Ivanova N."/>
            <person name="Mavromatis K."/>
            <person name="Chen A."/>
            <person name="Palaniappan K."/>
            <person name="Land M."/>
            <person name="Hauser L."/>
            <person name="Chang Y.J."/>
            <person name="Jeffries C.D."/>
            <person name="Bristow J."/>
            <person name="Eisen J.A."/>
            <person name="Markowitz V."/>
            <person name="Hugenholtz P."/>
            <person name="Kyrpides N.C."/>
            <person name="Klenk H.P."/>
        </authorList>
    </citation>
    <scope>NUCLEOTIDE SEQUENCE [LARGE SCALE GENOMIC DNA]</scope>
    <source>
        <strain evidence="3">DSM 44728 / CIP 108903 / NRRL B-16338 / NBRC 102104 / LLR-40K-21</strain>
    </source>
</reference>